<dbReference type="GO" id="GO:0008270">
    <property type="term" value="F:zinc ion binding"/>
    <property type="evidence" value="ECO:0007669"/>
    <property type="project" value="UniProtKB-KW"/>
</dbReference>
<dbReference type="PROSITE" id="PS50157">
    <property type="entry name" value="ZINC_FINGER_C2H2_2"/>
    <property type="match status" value="1"/>
</dbReference>
<protein>
    <recommendedName>
        <fullName evidence="3">C2H2-type domain-containing protein</fullName>
    </recommendedName>
</protein>
<feature type="region of interest" description="Disordered" evidence="2">
    <location>
        <begin position="1"/>
        <end position="26"/>
    </location>
</feature>
<feature type="domain" description="C2H2-type" evidence="3">
    <location>
        <begin position="288"/>
        <end position="310"/>
    </location>
</feature>
<feature type="compositionally biased region" description="Basic residues" evidence="2">
    <location>
        <begin position="269"/>
        <end position="283"/>
    </location>
</feature>
<evidence type="ECO:0000259" key="3">
    <source>
        <dbReference type="PROSITE" id="PS50157"/>
    </source>
</evidence>
<dbReference type="PANTHER" id="PTHR46869">
    <property type="entry name" value="C2H2-LIKE ZINC FINGER PROTEIN"/>
    <property type="match status" value="1"/>
</dbReference>
<keyword evidence="1" id="KW-0479">Metal-binding</keyword>
<evidence type="ECO:0000256" key="2">
    <source>
        <dbReference type="SAM" id="MobiDB-lite"/>
    </source>
</evidence>
<sequence length="339" mass="37994">MACHSEKQKLVMDSHSDTEESCDIPKHPRRSKRMRFKTLCISNDQTYSSSVTEVDQEQEEVARCLMLLSNDSRHKGGFASITESSENNSVVVEEAKSFSVDLRNGVTNGNKFVSNGYDLVEKKELKLKSADNLYSGYYKYDPQTIVAKSDVSKDEFKSEFGDYDVESAKMLNMNKERSKYTVTLFKKSVKKDLDYDGTGGTTSKFDSFNHSKKMANGFANDEIYETGGKGLKYESLAYDSTYESDENSSDTDSFPAPKSHSSKVLNGKKSSKPKKKKKKLKLKKSKEHECPICYKIFKSGQALGGHKRSHFIGGSEENTVIINQGPCLIDLNLPAPIDE</sequence>
<dbReference type="InterPro" id="IPR013087">
    <property type="entry name" value="Znf_C2H2_type"/>
</dbReference>
<evidence type="ECO:0000313" key="5">
    <source>
        <dbReference type="Proteomes" id="UP001497480"/>
    </source>
</evidence>
<evidence type="ECO:0000313" key="4">
    <source>
        <dbReference type="EMBL" id="CAL0331247.1"/>
    </source>
</evidence>
<accession>A0AAV1YB66</accession>
<dbReference type="AlphaFoldDB" id="A0AAV1YB66"/>
<evidence type="ECO:0000256" key="1">
    <source>
        <dbReference type="PROSITE-ProRule" id="PRU00042"/>
    </source>
</evidence>
<comment type="caution">
    <text evidence="4">The sequence shown here is derived from an EMBL/GenBank/DDBJ whole genome shotgun (WGS) entry which is preliminary data.</text>
</comment>
<gene>
    <name evidence="4" type="ORF">LLUT_LOCUS32307</name>
</gene>
<reference evidence="4 5" key="1">
    <citation type="submission" date="2024-03" db="EMBL/GenBank/DDBJ databases">
        <authorList>
            <person name="Martinez-Hernandez J."/>
        </authorList>
    </citation>
    <scope>NUCLEOTIDE SEQUENCE [LARGE SCALE GENOMIC DNA]</scope>
</reference>
<name>A0AAV1YB66_LUPLU</name>
<organism evidence="4 5">
    <name type="scientific">Lupinus luteus</name>
    <name type="common">European yellow lupine</name>
    <dbReference type="NCBI Taxonomy" id="3873"/>
    <lineage>
        <taxon>Eukaryota</taxon>
        <taxon>Viridiplantae</taxon>
        <taxon>Streptophyta</taxon>
        <taxon>Embryophyta</taxon>
        <taxon>Tracheophyta</taxon>
        <taxon>Spermatophyta</taxon>
        <taxon>Magnoliopsida</taxon>
        <taxon>eudicotyledons</taxon>
        <taxon>Gunneridae</taxon>
        <taxon>Pentapetalae</taxon>
        <taxon>rosids</taxon>
        <taxon>fabids</taxon>
        <taxon>Fabales</taxon>
        <taxon>Fabaceae</taxon>
        <taxon>Papilionoideae</taxon>
        <taxon>50 kb inversion clade</taxon>
        <taxon>genistoids sensu lato</taxon>
        <taxon>core genistoids</taxon>
        <taxon>Genisteae</taxon>
        <taxon>Lupinus</taxon>
    </lineage>
</organism>
<feature type="region of interest" description="Disordered" evidence="2">
    <location>
        <begin position="243"/>
        <end position="283"/>
    </location>
</feature>
<proteinExistence type="predicted"/>
<dbReference type="PROSITE" id="PS00028">
    <property type="entry name" value="ZINC_FINGER_C2H2_1"/>
    <property type="match status" value="1"/>
</dbReference>
<dbReference type="PANTHER" id="PTHR46869:SF1">
    <property type="entry name" value="C2H2-LIKE ZINC FINGER PROTEIN"/>
    <property type="match status" value="1"/>
</dbReference>
<dbReference type="EMBL" id="CAXHTB010000023">
    <property type="protein sequence ID" value="CAL0331247.1"/>
    <property type="molecule type" value="Genomic_DNA"/>
</dbReference>
<dbReference type="Proteomes" id="UP001497480">
    <property type="component" value="Unassembled WGS sequence"/>
</dbReference>
<keyword evidence="5" id="KW-1185">Reference proteome</keyword>
<keyword evidence="1" id="KW-0862">Zinc</keyword>
<keyword evidence="1" id="KW-0863">Zinc-finger</keyword>
<dbReference type="Pfam" id="PF13912">
    <property type="entry name" value="zf-C2H2_6"/>
    <property type="match status" value="1"/>
</dbReference>